<proteinExistence type="predicted"/>
<comment type="caution">
    <text evidence="1">The sequence shown here is derived from an EMBL/GenBank/DDBJ whole genome shotgun (WGS) entry which is preliminary data.</text>
</comment>
<evidence type="ECO:0000313" key="2">
    <source>
        <dbReference type="Proteomes" id="UP000008553"/>
    </source>
</evidence>
<protein>
    <submittedName>
        <fullName evidence="1">Uncharacterized protein</fullName>
    </submittedName>
</protein>
<keyword evidence="2" id="KW-1185">Reference proteome</keyword>
<dbReference type="InParanoid" id="Q7RB40"/>
<dbReference type="AlphaFoldDB" id="Q7RB40"/>
<evidence type="ECO:0000313" key="1">
    <source>
        <dbReference type="EMBL" id="EAA18501.1"/>
    </source>
</evidence>
<sequence length="27" mass="3264">AYTLYTHNLNNFNLQVKKKIRKNKKGE</sequence>
<accession>Q7RB40</accession>
<dbReference type="EMBL" id="AABL01002114">
    <property type="protein sequence ID" value="EAA18501.1"/>
    <property type="molecule type" value="Genomic_DNA"/>
</dbReference>
<dbReference type="PaxDb" id="73239-Q7RB40"/>
<name>Q7RB40_PLAYO</name>
<reference evidence="1 2" key="1">
    <citation type="journal article" date="2002" name="Nature">
        <title>Genome sequence and comparative analysis of the model rodent malaria parasite Plasmodium yoelii yoelii.</title>
        <authorList>
            <person name="Carlton J.M."/>
            <person name="Angiuoli S.V."/>
            <person name="Suh B.B."/>
            <person name="Kooij T.W."/>
            <person name="Pertea M."/>
            <person name="Silva J.C."/>
            <person name="Ermolaeva M.D."/>
            <person name="Allen J.E."/>
            <person name="Selengut J.D."/>
            <person name="Koo H.L."/>
            <person name="Peterson J.D."/>
            <person name="Pop M."/>
            <person name="Kosack D.S."/>
            <person name="Shumway M.F."/>
            <person name="Bidwell S.L."/>
            <person name="Shallom S.J."/>
            <person name="van Aken S.E."/>
            <person name="Riedmuller S.B."/>
            <person name="Feldblyum T.V."/>
            <person name="Cho J.K."/>
            <person name="Quackenbush J."/>
            <person name="Sedegah M."/>
            <person name="Shoaibi A."/>
            <person name="Cummings L.M."/>
            <person name="Florens L."/>
            <person name="Yates J.R."/>
            <person name="Raine J.D."/>
            <person name="Sinden R.E."/>
            <person name="Harris M.A."/>
            <person name="Cunningham D.A."/>
            <person name="Preiser P.R."/>
            <person name="Bergman L.W."/>
            <person name="Vaidya A.B."/>
            <person name="van Lin L.H."/>
            <person name="Janse C.J."/>
            <person name="Waters A.P."/>
            <person name="Smith H.O."/>
            <person name="White O.R."/>
            <person name="Salzberg S.L."/>
            <person name="Venter J.C."/>
            <person name="Fraser C.M."/>
            <person name="Hoffman S.L."/>
            <person name="Gardner M.J."/>
            <person name="Carucci D.J."/>
        </authorList>
    </citation>
    <scope>NUCLEOTIDE SEQUENCE [LARGE SCALE GENOMIC DNA]</scope>
    <source>
        <strain evidence="1 2">17XNL</strain>
    </source>
</reference>
<gene>
    <name evidence="1" type="ORF">PY06308</name>
</gene>
<feature type="non-terminal residue" evidence="1">
    <location>
        <position position="1"/>
    </location>
</feature>
<organism evidence="1 2">
    <name type="scientific">Plasmodium yoelii yoelii</name>
    <dbReference type="NCBI Taxonomy" id="73239"/>
    <lineage>
        <taxon>Eukaryota</taxon>
        <taxon>Sar</taxon>
        <taxon>Alveolata</taxon>
        <taxon>Apicomplexa</taxon>
        <taxon>Aconoidasida</taxon>
        <taxon>Haemosporida</taxon>
        <taxon>Plasmodiidae</taxon>
        <taxon>Plasmodium</taxon>
        <taxon>Plasmodium (Vinckeia)</taxon>
    </lineage>
</organism>
<dbReference type="Proteomes" id="UP000008553">
    <property type="component" value="Unassembled WGS sequence"/>
</dbReference>